<dbReference type="InterPro" id="IPR011761">
    <property type="entry name" value="ATP-grasp"/>
</dbReference>
<name>A0A150G3S2_GONPE</name>
<feature type="compositionally biased region" description="Low complexity" evidence="3">
    <location>
        <begin position="486"/>
        <end position="502"/>
    </location>
</feature>
<feature type="compositionally biased region" description="Gly residues" evidence="3">
    <location>
        <begin position="567"/>
        <end position="577"/>
    </location>
</feature>
<dbReference type="InterPro" id="IPR003034">
    <property type="entry name" value="SAP_dom"/>
</dbReference>
<feature type="compositionally biased region" description="Acidic residues" evidence="3">
    <location>
        <begin position="1694"/>
        <end position="1715"/>
    </location>
</feature>
<gene>
    <name evidence="6" type="ORF">GPECTOR_67g318</name>
</gene>
<feature type="region of interest" description="Disordered" evidence="3">
    <location>
        <begin position="1349"/>
        <end position="1374"/>
    </location>
</feature>
<feature type="region of interest" description="Disordered" evidence="3">
    <location>
        <begin position="475"/>
        <end position="502"/>
    </location>
</feature>
<feature type="domain" description="SAP" evidence="4">
    <location>
        <begin position="225"/>
        <end position="259"/>
    </location>
</feature>
<dbReference type="GO" id="GO:0046872">
    <property type="term" value="F:metal ion binding"/>
    <property type="evidence" value="ECO:0007669"/>
    <property type="project" value="InterPro"/>
</dbReference>
<dbReference type="OrthoDB" id="548179at2759"/>
<keyword evidence="2" id="KW-0175">Coiled coil</keyword>
<comment type="caution">
    <text evidence="6">The sequence shown here is derived from an EMBL/GenBank/DDBJ whole genome shotgun (WGS) entry which is preliminary data.</text>
</comment>
<dbReference type="GO" id="GO:0005524">
    <property type="term" value="F:ATP binding"/>
    <property type="evidence" value="ECO:0007669"/>
    <property type="project" value="UniProtKB-UniRule"/>
</dbReference>
<dbReference type="InterPro" id="IPR036361">
    <property type="entry name" value="SAP_dom_sf"/>
</dbReference>
<dbReference type="SUPFAM" id="SSF68906">
    <property type="entry name" value="SAP domain"/>
    <property type="match status" value="1"/>
</dbReference>
<dbReference type="PANTHER" id="PTHR23132:SF0">
    <property type="entry name" value="D-ALANINE-D-ALANINE LIGASE FAMILY"/>
    <property type="match status" value="1"/>
</dbReference>
<dbReference type="Gene3D" id="3.30.470.20">
    <property type="entry name" value="ATP-grasp fold, B domain"/>
    <property type="match status" value="1"/>
</dbReference>
<evidence type="ECO:0000256" key="3">
    <source>
        <dbReference type="SAM" id="MobiDB-lite"/>
    </source>
</evidence>
<evidence type="ECO:0000259" key="4">
    <source>
        <dbReference type="PROSITE" id="PS50800"/>
    </source>
</evidence>
<feature type="region of interest" description="Disordered" evidence="3">
    <location>
        <begin position="560"/>
        <end position="584"/>
    </location>
</feature>
<feature type="compositionally biased region" description="Acidic residues" evidence="3">
    <location>
        <begin position="2688"/>
        <end position="2708"/>
    </location>
</feature>
<feature type="compositionally biased region" description="Low complexity" evidence="3">
    <location>
        <begin position="1734"/>
        <end position="1747"/>
    </location>
</feature>
<dbReference type="PROSITE" id="PS50800">
    <property type="entry name" value="SAP"/>
    <property type="match status" value="5"/>
</dbReference>
<organism evidence="6 7">
    <name type="scientific">Gonium pectorale</name>
    <name type="common">Green alga</name>
    <dbReference type="NCBI Taxonomy" id="33097"/>
    <lineage>
        <taxon>Eukaryota</taxon>
        <taxon>Viridiplantae</taxon>
        <taxon>Chlorophyta</taxon>
        <taxon>core chlorophytes</taxon>
        <taxon>Chlorophyceae</taxon>
        <taxon>CS clade</taxon>
        <taxon>Chlamydomonadales</taxon>
        <taxon>Volvocaceae</taxon>
        <taxon>Gonium</taxon>
    </lineage>
</organism>
<dbReference type="STRING" id="33097.A0A150G3S2"/>
<protein>
    <recommendedName>
        <fullName evidence="8">SAP domain-containing protein</fullName>
    </recommendedName>
</protein>
<feature type="domain" description="SAP" evidence="4">
    <location>
        <begin position="433"/>
        <end position="467"/>
    </location>
</feature>
<feature type="compositionally biased region" description="Acidic residues" evidence="3">
    <location>
        <begin position="263"/>
        <end position="293"/>
    </location>
</feature>
<dbReference type="GO" id="GO:0008716">
    <property type="term" value="F:D-alanine-D-alanine ligase activity"/>
    <property type="evidence" value="ECO:0007669"/>
    <property type="project" value="TreeGrafter"/>
</dbReference>
<dbReference type="PROSITE" id="PS50975">
    <property type="entry name" value="ATP_GRASP"/>
    <property type="match status" value="1"/>
</dbReference>
<feature type="region of interest" description="Disordered" evidence="3">
    <location>
        <begin position="1"/>
        <end position="40"/>
    </location>
</feature>
<proteinExistence type="predicted"/>
<feature type="domain" description="SAP" evidence="4">
    <location>
        <begin position="517"/>
        <end position="551"/>
    </location>
</feature>
<dbReference type="PANTHER" id="PTHR23132">
    <property type="entry name" value="D-ALANINE--D-ALANINE LIGASE"/>
    <property type="match status" value="1"/>
</dbReference>
<dbReference type="SUPFAM" id="SSF56059">
    <property type="entry name" value="Glutathione synthetase ATP-binding domain-like"/>
    <property type="match status" value="1"/>
</dbReference>
<dbReference type="Pfam" id="PF02037">
    <property type="entry name" value="SAP"/>
    <property type="match status" value="2"/>
</dbReference>
<evidence type="ECO:0000256" key="2">
    <source>
        <dbReference type="SAM" id="Coils"/>
    </source>
</evidence>
<keyword evidence="1" id="KW-0547">Nucleotide-binding</keyword>
<dbReference type="EMBL" id="LSYV01000068">
    <property type="protein sequence ID" value="KXZ44478.1"/>
    <property type="molecule type" value="Genomic_DNA"/>
</dbReference>
<feature type="compositionally biased region" description="Gly residues" evidence="3">
    <location>
        <begin position="2771"/>
        <end position="2791"/>
    </location>
</feature>
<dbReference type="SMART" id="SM00513">
    <property type="entry name" value="SAP"/>
    <property type="match status" value="5"/>
</dbReference>
<evidence type="ECO:0008006" key="8">
    <source>
        <dbReference type="Google" id="ProtNLM"/>
    </source>
</evidence>
<feature type="region of interest" description="Disordered" evidence="3">
    <location>
        <begin position="2672"/>
        <end position="2708"/>
    </location>
</feature>
<feature type="region of interest" description="Disordered" evidence="3">
    <location>
        <begin position="1677"/>
        <end position="1719"/>
    </location>
</feature>
<feature type="domain" description="ATP-grasp" evidence="5">
    <location>
        <begin position="2585"/>
        <end position="2645"/>
    </location>
</feature>
<evidence type="ECO:0000313" key="7">
    <source>
        <dbReference type="Proteomes" id="UP000075714"/>
    </source>
</evidence>
<feature type="region of interest" description="Disordered" evidence="3">
    <location>
        <begin position="399"/>
        <end position="421"/>
    </location>
</feature>
<sequence>MMASSLPGTQQGSTADVDEGEDGDDDLGPPPPPGDLMNGQYWMKYVDRMSFKDMQYELKQRGMPAAGKRSELQVRLAALLSNEHQTRSDRGAAVGAGQQLQPKAGTRRAEPEAADEQEAGLEGQELVEAVLDALEEVPYAELKQRAAARGMSSLGKKADLQRRLADAIIAEGGEELQQLLGQEAEEEFEEEEEEFEEADVVEARAAASASAAVGAGSEVGLLDQLLGLTKAELEASLREYDAPVSGTKRQLAERLAGLMAAEAEAEAAEEAEEAGEEDEYEEDEQEYEEAEEEAPARAGSPPPRPFDPASLTPADRRLLLDAESRRLRKEYADKTRQQLYKMLRERRVNPSYSARDVLMDTLVRLEADKALEAEIEAAAADPDAGARLTSRLAALRAAPPASAGAEEGGEEDDAAAGGGAQGVDYTRLTMTDVRRMRVEELRMALQHFGMDSSGNKYVMIERLLTHLESVNGITQRKAGRPMLDRSAASAAAPGSAEPSAAPASSLAASGAAAAERVLGMSLRTLREELDSRGLPTAGSRGELQTRLIAAMRQEVQEARRLSAELQGGAGAEAGGAEGEPEGEPDVGEYLASLSAVSLEQRAAAAVAAISSDPTSLLVMGGEAPVDVAVVAGCPPGRLDLAEQSLAAARALLDQLYTAPLDTPHTRMCTPRLLPEGAEEALAQAMAEAEAAEAAEAAQAESEADVDAMPAEAEVLDEGEAAGEGEQGEGAVVAGRAGIASGVANVGSEDLDDWQREAVSAAPRPGAVARPASGVVVGVWWLDGVTGACTLLSPAQVYTATAAELAAGCLPAVHTGLLAVPPPSPLSLSTPKLEGPVPPAEEQEAGAVSFPDLESLAAHLRGSAHVVFPALPAGSGMYCGLAEALAKAGVAAVGSGPEEAAAAVDRVSVLNRLTDLSYPVVPLLELSPADVAGAVREAALAVGAEAEAQANQSEAQAEQLEAQTEEEAAQAAVARLIEAAEGALRAKLEAWCKEQGLHPERQLFFLRLRNGGPEAGFETALGAARAAELSAGSLAQYAAQEEVDDAGPRLVVEPAPPAGAVRFVCSVVETPDGPVALLPAEVELYDTEMAITAHTADLMEWEALKRGIDPQDIADMRSNVLAVEMEPWRAAYDPRVTPTLPPTSVARLHTPPRMSRKLTHAVRHAAARLFGQLGLRDCATVEGWVELPAGYAEAMEAAGRDEDGDMFPTLYDPDPLILDRLAEQEAERLAAEAAPLEEYYDAGRSWHADLDMFDPSVRLSGASNGEGATVRITAVTPDLPLTPRHPAVLTAAELGLTHGSLLRNLANSALRRAAAAGDERALTPSEPYVSPPDALEAAALAAELDEALAAADAEEAEEAEEEPGEGEAEAEEEPISEEAMVAEAEAQGLMLVEDEDGELVYAVPAEPDLTDPVAAAVAAAEEPIEVPPAPLQLPMPPLLPQYHTAVMQHLREADEYDQWVETHDPDHWDDADGPVRVTVMAEALEREMELESGMPRGVGDCPEPLAEDMLSAVAVEGQREALNAAVQALGDFGAALSAAMSSMPLNEAVDADAEIPLYRCKPLPDPDEVLGGGVDGTAADPRVQAAWQVAAIAELARRHGWEVVEAVDAEEEQAELEALRQQAGVAAPTREEEEAAAREAAEEQSLLEAMCENDDEVMELRTGMITPVQLYLRFRARQARRPPTSHPITNVVAIDSEDEAEDGEEEEGEADEDEAEAAASSIAIARQEGKRSAVALAKEAAGKTAAPAEAEEGDEEEAEGEAEEPPVPEAEAREAFEAGFGAASTGPGYGHPAAYKFHVPPDDAVELDVPNSAGLMVAGALAAELAAGRDGGLAGAVGRAALSEPLTATELEALATMELGYKPVVAELDEESGEPVIGALGPAPNGLTEELVVGGWGGTLAELPSFRPLAAVMDDAGVTPEGAAEDADGEEAPGALAQAAMAPTAAQEVEAEWDWSEEDAFERGVARAVEAEDAGRAAAAAAGYDDEEDEDEDANASLAEEALAAGDLDAAELAAVAPPLAPTRVWIVVGGDGHWGREAGLAAGLNVLNKLHKYQDLVVEPFLMVPMGEGRNDEARRRELLSRRTEYLAGVGMDEDDLPDAMGLGALRSGQPVITGRPETEPIYAVPLPTLLRPSVPEALFSLERTASREGVALHALSAMQRQQRVAHLDTQAELAAAGLEGVAGLWDGNVTGQSGPPPARPLDLDSFAEAAQQAGAVVVVAARGEMAECGALQTLLELNGVPFLGSGSEQLSLLWDKGLSEDLLQDLSDVGIDPPPRFMLPTDDFLTAAELSPEDAEELLDRMRHEVLEEDAAEASPPPPLLIRPVADTAGVGVARLGCGADVVAYAAALQAGAAVLPPDTLSYPHVAIPLPPRPPALLAFEPFVESDPLVLVVSAEGEAEGEESKDGQAEAGATGASSELVCLRGTGWLEVSFALIGSPGTMTCLPPAMWAAVVSAEDLAEADAADTAVAEAVAEASDAATVLAEGAEAMAETAEELGLAAQSAVDAGDADAEAKVTAANEMAEKAQAAAAEAEEAGQRLSEMAPPLAAAQLIVHSPRSLVVPPPPDVIPAAALQAACKRCEAVADRLGLRGLVQVEAFVAVDSGDLVVYDINAAPDLGPDSPIYRQAAAAGLLPSELLRELIGLALQARAEPDAEAATFEAQMDDVQYDGNDEYDQYAPGRLGLGGEDEEEGEAGDLGAGEEGEEADDDMLGQLEEMRDAVAADEEGYEEEGFSEEGAGGRLAGMGADAGYGAEAGGEGYFDFDDEEGGGGGGAGAGGRATGGVGGGYMGLNEFGRNGQSGGRGGRGRDGFDDDDY</sequence>
<feature type="compositionally biased region" description="Acidic residues" evidence="3">
    <location>
        <begin position="1351"/>
        <end position="1374"/>
    </location>
</feature>
<accession>A0A150G3S2</accession>
<reference evidence="7" key="1">
    <citation type="journal article" date="2016" name="Nat. Commun.">
        <title>The Gonium pectorale genome demonstrates co-option of cell cycle regulation during the evolution of multicellularity.</title>
        <authorList>
            <person name="Hanschen E.R."/>
            <person name="Marriage T.N."/>
            <person name="Ferris P.J."/>
            <person name="Hamaji T."/>
            <person name="Toyoda A."/>
            <person name="Fujiyama A."/>
            <person name="Neme R."/>
            <person name="Noguchi H."/>
            <person name="Minakuchi Y."/>
            <person name="Suzuki M."/>
            <person name="Kawai-Toyooka H."/>
            <person name="Smith D.R."/>
            <person name="Sparks H."/>
            <person name="Anderson J."/>
            <person name="Bakaric R."/>
            <person name="Luria V."/>
            <person name="Karger A."/>
            <person name="Kirschner M.W."/>
            <person name="Durand P.M."/>
            <person name="Michod R.E."/>
            <person name="Nozaki H."/>
            <person name="Olson B.J."/>
        </authorList>
    </citation>
    <scope>NUCLEOTIDE SEQUENCE [LARGE SCALE GENOMIC DNA]</scope>
    <source>
        <strain evidence="7">NIES-2863</strain>
    </source>
</reference>
<feature type="region of interest" description="Disordered" evidence="3">
    <location>
        <begin position="261"/>
        <end position="315"/>
    </location>
</feature>
<evidence type="ECO:0000259" key="5">
    <source>
        <dbReference type="PROSITE" id="PS50975"/>
    </source>
</evidence>
<feature type="coiled-coil region" evidence="2">
    <location>
        <begin position="2517"/>
        <end position="2544"/>
    </location>
</feature>
<feature type="domain" description="SAP" evidence="4">
    <location>
        <begin position="46"/>
        <end position="80"/>
    </location>
</feature>
<feature type="region of interest" description="Disordered" evidence="3">
    <location>
        <begin position="1734"/>
        <end position="1768"/>
    </location>
</feature>
<feature type="region of interest" description="Disordered" evidence="3">
    <location>
        <begin position="2759"/>
        <end position="2818"/>
    </location>
</feature>
<feature type="compositionally biased region" description="Acidic residues" evidence="3">
    <location>
        <begin position="1748"/>
        <end position="1765"/>
    </location>
</feature>
<dbReference type="Gene3D" id="1.10.720.30">
    <property type="entry name" value="SAP domain"/>
    <property type="match status" value="1"/>
</dbReference>
<evidence type="ECO:0000313" key="6">
    <source>
        <dbReference type="EMBL" id="KXZ44478.1"/>
    </source>
</evidence>
<feature type="compositionally biased region" description="Polar residues" evidence="3">
    <location>
        <begin position="1"/>
        <end position="14"/>
    </location>
</feature>
<feature type="compositionally biased region" description="Acidic residues" evidence="3">
    <location>
        <begin position="16"/>
        <end position="27"/>
    </location>
</feature>
<feature type="region of interest" description="Disordered" evidence="3">
    <location>
        <begin position="81"/>
        <end position="121"/>
    </location>
</feature>
<feature type="domain" description="SAP" evidence="4">
    <location>
        <begin position="134"/>
        <end position="168"/>
    </location>
</feature>
<feature type="coiled-coil region" evidence="2">
    <location>
        <begin position="942"/>
        <end position="969"/>
    </location>
</feature>
<dbReference type="Proteomes" id="UP000075714">
    <property type="component" value="Unassembled WGS sequence"/>
</dbReference>
<evidence type="ECO:0000256" key="1">
    <source>
        <dbReference type="PROSITE-ProRule" id="PRU00409"/>
    </source>
</evidence>
<keyword evidence="1" id="KW-0067">ATP-binding</keyword>
<keyword evidence="7" id="KW-1185">Reference proteome</keyword>